<dbReference type="RefSeq" id="WP_244708990.1">
    <property type="nucleotide sequence ID" value="NZ_CP095073.1"/>
</dbReference>
<reference evidence="2 3" key="1">
    <citation type="submission" date="2022-04" db="EMBL/GenBank/DDBJ databases">
        <title>Halobacillus sp. isolated from saltern.</title>
        <authorList>
            <person name="Won M."/>
            <person name="Lee C.-M."/>
            <person name="Woen H.-Y."/>
            <person name="Kwon S.-W."/>
        </authorList>
    </citation>
    <scope>NUCLEOTIDE SEQUENCE [LARGE SCALE GENOMIC DNA]</scope>
    <source>
        <strain evidence="2 3">SSBR10-3</strain>
    </source>
</reference>
<gene>
    <name evidence="2" type="ORF">MUN89_17240</name>
</gene>
<organism evidence="2 3">
    <name type="scientific">Halobacillus salinarum</name>
    <dbReference type="NCBI Taxonomy" id="2932257"/>
    <lineage>
        <taxon>Bacteria</taxon>
        <taxon>Bacillati</taxon>
        <taxon>Bacillota</taxon>
        <taxon>Bacilli</taxon>
        <taxon>Bacillales</taxon>
        <taxon>Bacillaceae</taxon>
        <taxon>Halobacillus</taxon>
    </lineage>
</organism>
<evidence type="ECO:0000313" key="2">
    <source>
        <dbReference type="EMBL" id="UOQ43631.1"/>
    </source>
</evidence>
<accession>A0ABY4ENE3</accession>
<name>A0ABY4ENE3_9BACI</name>
<evidence type="ECO:0000256" key="1">
    <source>
        <dbReference type="SAM" id="SignalP"/>
    </source>
</evidence>
<proteinExistence type="predicted"/>
<keyword evidence="1" id="KW-0732">Signal</keyword>
<evidence type="ECO:0008006" key="4">
    <source>
        <dbReference type="Google" id="ProtNLM"/>
    </source>
</evidence>
<evidence type="ECO:0000313" key="3">
    <source>
        <dbReference type="Proteomes" id="UP000831787"/>
    </source>
</evidence>
<sequence length="226" mass="25452">MRKKLVFLTIAFLLAAVCSIGLTKADADGYFLKSFWNQEKKKGEKKVSGIEASMNEDYHAKASHGEIVHKPQPVMKVEGKLYEMINDLDYEKTPAEPQLKSDAIPENTVKSIVTYIGNGSVIPAGTIKNPKTPLERKQRIAQLIRGIATDALSGRYPKGQYPEKELKSQVQTKISHIDELLQLSTNSPLNELAEEAKHHFNKAIEENSVKEFYKATFNMRFLIKSM</sequence>
<protein>
    <recommendedName>
        <fullName evidence="4">S-layer homology domain-containing protein</fullName>
    </recommendedName>
</protein>
<feature type="signal peptide" evidence="1">
    <location>
        <begin position="1"/>
        <end position="27"/>
    </location>
</feature>
<keyword evidence="3" id="KW-1185">Reference proteome</keyword>
<feature type="chain" id="PRO_5046997246" description="S-layer homology domain-containing protein" evidence="1">
    <location>
        <begin position="28"/>
        <end position="226"/>
    </location>
</feature>
<dbReference type="Proteomes" id="UP000831787">
    <property type="component" value="Chromosome"/>
</dbReference>
<dbReference type="EMBL" id="CP095073">
    <property type="protein sequence ID" value="UOQ43631.1"/>
    <property type="molecule type" value="Genomic_DNA"/>
</dbReference>